<feature type="transmembrane region" description="Helical" evidence="1">
    <location>
        <begin position="298"/>
        <end position="318"/>
    </location>
</feature>
<dbReference type="Pfam" id="PF13367">
    <property type="entry name" value="PrsW-protease"/>
    <property type="match status" value="1"/>
</dbReference>
<evidence type="ECO:0000256" key="1">
    <source>
        <dbReference type="SAM" id="Phobius"/>
    </source>
</evidence>
<accession>A0A931BCB3</accession>
<dbReference type="RefSeq" id="WP_196197807.1">
    <property type="nucleotide sequence ID" value="NZ_JADPRT010000017.1"/>
</dbReference>
<evidence type="ECO:0000313" key="2">
    <source>
        <dbReference type="EMBL" id="MBF9072642.1"/>
    </source>
</evidence>
<sequence length="494" mass="51898">MKGLPSLSSLALRTDRQVRARALLIARIAIALYIVELALNLARPHVLPDEPTLSIFYKMPAELSKMPGFSGAYSQLLSMPEAVFWTVLVGIGAAVLLQVLGAVLRPNERRSALLTWLTLGCLFLPFGLISAMVVVGFFPTALACLPSTAFVLLLLYGGVRFGRVPGAALLTAFGWGALIVFGFGRACSGLAFGTVNGYLGKTSGTDITAMLKNTNEMINLVVVHLGILDALAIGAGVALLLLLFRYRVTDTVTGLTLGAAVGLGYSFVESILFIQIYGSLGSALGSSGGFEYWIRQSIGLLGGQVAFGALLGAGFVLAAKSRRRVLVTGLSLLAAGGGSVGAETLSGWISARLASHVTSGGALDTLVVSPFLWLLPQLPFIGLAVALLVVGLRERAPLLRDALDAEAAAGVAITPVELTVLASPAQRFGALASTWRWYGRSSARALHRLQSAQLDLASWHVHKDPDGDPAVTSQGDELRARVMRLKNVVPAVTS</sequence>
<keyword evidence="1" id="KW-0812">Transmembrane</keyword>
<protein>
    <submittedName>
        <fullName evidence="2">PrsW family intramembrane metalloprotease</fullName>
    </submittedName>
</protein>
<dbReference type="AlphaFoldDB" id="A0A931BCB3"/>
<keyword evidence="2" id="KW-0645">Protease</keyword>
<gene>
    <name evidence="2" type="ORF">I2501_31950</name>
</gene>
<feature type="transmembrane region" description="Helical" evidence="1">
    <location>
        <begin position="137"/>
        <end position="156"/>
    </location>
</feature>
<feature type="transmembrane region" description="Helical" evidence="1">
    <location>
        <begin position="220"/>
        <end position="243"/>
    </location>
</feature>
<keyword evidence="1" id="KW-0472">Membrane</keyword>
<dbReference type="GO" id="GO:0008237">
    <property type="term" value="F:metallopeptidase activity"/>
    <property type="evidence" value="ECO:0007669"/>
    <property type="project" value="UniProtKB-KW"/>
</dbReference>
<dbReference type="EMBL" id="JADPRT010000017">
    <property type="protein sequence ID" value="MBF9072642.1"/>
    <property type="molecule type" value="Genomic_DNA"/>
</dbReference>
<feature type="transmembrane region" description="Helical" evidence="1">
    <location>
        <begin position="168"/>
        <end position="192"/>
    </location>
</feature>
<feature type="transmembrane region" description="Helical" evidence="1">
    <location>
        <begin position="255"/>
        <end position="278"/>
    </location>
</feature>
<comment type="caution">
    <text evidence="2">The sequence shown here is derived from an EMBL/GenBank/DDBJ whole genome shotgun (WGS) entry which is preliminary data.</text>
</comment>
<evidence type="ECO:0000313" key="3">
    <source>
        <dbReference type="Proteomes" id="UP000657385"/>
    </source>
</evidence>
<dbReference type="InterPro" id="IPR026898">
    <property type="entry name" value="PrsW"/>
</dbReference>
<feature type="transmembrane region" description="Helical" evidence="1">
    <location>
        <begin position="371"/>
        <end position="392"/>
    </location>
</feature>
<organism evidence="2 3">
    <name type="scientific">Streptacidiphilus fuscans</name>
    <dbReference type="NCBI Taxonomy" id="2789292"/>
    <lineage>
        <taxon>Bacteria</taxon>
        <taxon>Bacillati</taxon>
        <taxon>Actinomycetota</taxon>
        <taxon>Actinomycetes</taxon>
        <taxon>Kitasatosporales</taxon>
        <taxon>Streptomycetaceae</taxon>
        <taxon>Streptacidiphilus</taxon>
    </lineage>
</organism>
<name>A0A931BCB3_9ACTN</name>
<keyword evidence="2" id="KW-0378">Hydrolase</keyword>
<keyword evidence="1" id="KW-1133">Transmembrane helix</keyword>
<keyword evidence="3" id="KW-1185">Reference proteome</keyword>
<keyword evidence="2" id="KW-0482">Metalloprotease</keyword>
<reference evidence="2" key="1">
    <citation type="submission" date="2020-11" db="EMBL/GenBank/DDBJ databases">
        <title>Isolation and identification of active actinomycetes.</title>
        <authorList>
            <person name="Yu B."/>
        </authorList>
    </citation>
    <scope>NUCLEOTIDE SEQUENCE</scope>
    <source>
        <strain evidence="2">NEAU-YB345</strain>
    </source>
</reference>
<feature type="transmembrane region" description="Helical" evidence="1">
    <location>
        <begin position="111"/>
        <end position="131"/>
    </location>
</feature>
<feature type="transmembrane region" description="Helical" evidence="1">
    <location>
        <begin position="325"/>
        <end position="351"/>
    </location>
</feature>
<dbReference type="Proteomes" id="UP000657385">
    <property type="component" value="Unassembled WGS sequence"/>
</dbReference>
<feature type="transmembrane region" description="Helical" evidence="1">
    <location>
        <begin position="82"/>
        <end position="104"/>
    </location>
</feature>
<feature type="transmembrane region" description="Helical" evidence="1">
    <location>
        <begin position="21"/>
        <end position="42"/>
    </location>
</feature>
<proteinExistence type="predicted"/>